<feature type="transmembrane region" description="Helical" evidence="7">
    <location>
        <begin position="248"/>
        <end position="271"/>
    </location>
</feature>
<comment type="similarity">
    <text evidence="7">Belongs to the binding-protein-dependent transport system permease family.</text>
</comment>
<evidence type="ECO:0000256" key="4">
    <source>
        <dbReference type="ARBA" id="ARBA00022692"/>
    </source>
</evidence>
<name>A0A344UY38_9ACTN</name>
<keyword evidence="2 7" id="KW-0813">Transport</keyword>
<keyword evidence="6 7" id="KW-0472">Membrane</keyword>
<comment type="subcellular location">
    <subcellularLocation>
        <location evidence="1 7">Cell membrane</location>
        <topology evidence="1 7">Multi-pass membrane protein</topology>
    </subcellularLocation>
</comment>
<sequence length="283" mass="29490">MAVLTLPVSARRPGTGRSNLTIVASGTVLGLAAVTAIVPNLLVRTDPLFADPTASLAAPSAAHWAGTDLQGRDVFSRIIHGARYSLSIGLGATALALAAGLLLGILAATAPRWADMVVSRAVDILAAFPEVLLALLFIALTGPGVTNLIVAIGIAGIPKYARLVRTQVLTTRQAGYVEQARTYGITGFRSLLRHVLPNALGSLPIIATIGLGEAIVSSAALSFLGLGPQPPNPEWGLMIAESRDYLRHAWWLGVFPGAAVTVVVIAATVLGRTLQARYERRSS</sequence>
<organism evidence="9 10">
    <name type="scientific">Acidipropionibacterium virtanenii</name>
    <dbReference type="NCBI Taxonomy" id="2057246"/>
    <lineage>
        <taxon>Bacteria</taxon>
        <taxon>Bacillati</taxon>
        <taxon>Actinomycetota</taxon>
        <taxon>Actinomycetes</taxon>
        <taxon>Propionibacteriales</taxon>
        <taxon>Propionibacteriaceae</taxon>
        <taxon>Acidipropionibacterium</taxon>
    </lineage>
</organism>
<dbReference type="CDD" id="cd06261">
    <property type="entry name" value="TM_PBP2"/>
    <property type="match status" value="1"/>
</dbReference>
<dbReference type="PROSITE" id="PS50928">
    <property type="entry name" value="ABC_TM1"/>
    <property type="match status" value="1"/>
</dbReference>
<keyword evidence="10" id="KW-1185">Reference proteome</keyword>
<dbReference type="OrthoDB" id="8906042at2"/>
<dbReference type="AlphaFoldDB" id="A0A344UY38"/>
<dbReference type="Pfam" id="PF00528">
    <property type="entry name" value="BPD_transp_1"/>
    <property type="match status" value="1"/>
</dbReference>
<feature type="transmembrane region" description="Helical" evidence="7">
    <location>
        <begin position="199"/>
        <end position="228"/>
    </location>
</feature>
<accession>A0A344UY38</accession>
<feature type="domain" description="ABC transmembrane type-1" evidence="8">
    <location>
        <begin position="82"/>
        <end position="271"/>
    </location>
</feature>
<feature type="transmembrane region" description="Helical" evidence="7">
    <location>
        <begin position="86"/>
        <end position="111"/>
    </location>
</feature>
<feature type="transmembrane region" description="Helical" evidence="7">
    <location>
        <begin position="20"/>
        <end position="43"/>
    </location>
</feature>
<dbReference type="KEGG" id="acij:JS278_03052"/>
<protein>
    <submittedName>
        <fullName evidence="9">Glutathione transport system permease protein GsiD</fullName>
    </submittedName>
</protein>
<evidence type="ECO:0000256" key="3">
    <source>
        <dbReference type="ARBA" id="ARBA00022475"/>
    </source>
</evidence>
<evidence type="ECO:0000256" key="7">
    <source>
        <dbReference type="RuleBase" id="RU363032"/>
    </source>
</evidence>
<dbReference type="GO" id="GO:0005886">
    <property type="term" value="C:plasma membrane"/>
    <property type="evidence" value="ECO:0007669"/>
    <property type="project" value="UniProtKB-SubCell"/>
</dbReference>
<reference evidence="9 10" key="1">
    <citation type="submission" date="2017-12" db="EMBL/GenBank/DDBJ databases">
        <title>The whole genome sequence of the Acidipropionibacterium virtanenii sp. nov. type strain JS278.</title>
        <authorList>
            <person name="Laine P."/>
            <person name="Deptula P."/>
            <person name="Varmanen P."/>
            <person name="Auvinen P."/>
        </authorList>
    </citation>
    <scope>NUCLEOTIDE SEQUENCE [LARGE SCALE GENOMIC DNA]</scope>
    <source>
        <strain evidence="9 10">JS278</strain>
    </source>
</reference>
<dbReference type="Proteomes" id="UP000251995">
    <property type="component" value="Chromosome"/>
</dbReference>
<dbReference type="RefSeq" id="WP_114045933.1">
    <property type="nucleotide sequence ID" value="NZ_CP025198.1"/>
</dbReference>
<evidence type="ECO:0000313" key="10">
    <source>
        <dbReference type="Proteomes" id="UP000251995"/>
    </source>
</evidence>
<feature type="transmembrane region" description="Helical" evidence="7">
    <location>
        <begin position="131"/>
        <end position="157"/>
    </location>
</feature>
<keyword evidence="4 7" id="KW-0812">Transmembrane</keyword>
<evidence type="ECO:0000256" key="1">
    <source>
        <dbReference type="ARBA" id="ARBA00004651"/>
    </source>
</evidence>
<evidence type="ECO:0000259" key="8">
    <source>
        <dbReference type="PROSITE" id="PS50928"/>
    </source>
</evidence>
<keyword evidence="5 7" id="KW-1133">Transmembrane helix</keyword>
<dbReference type="InterPro" id="IPR035906">
    <property type="entry name" value="MetI-like_sf"/>
</dbReference>
<dbReference type="PANTHER" id="PTHR43386">
    <property type="entry name" value="OLIGOPEPTIDE TRANSPORT SYSTEM PERMEASE PROTEIN APPC"/>
    <property type="match status" value="1"/>
</dbReference>
<dbReference type="InterPro" id="IPR000515">
    <property type="entry name" value="MetI-like"/>
</dbReference>
<evidence type="ECO:0000256" key="6">
    <source>
        <dbReference type="ARBA" id="ARBA00023136"/>
    </source>
</evidence>
<dbReference type="Gene3D" id="1.10.3720.10">
    <property type="entry name" value="MetI-like"/>
    <property type="match status" value="1"/>
</dbReference>
<proteinExistence type="inferred from homology"/>
<evidence type="ECO:0000256" key="5">
    <source>
        <dbReference type="ARBA" id="ARBA00022989"/>
    </source>
</evidence>
<evidence type="ECO:0000313" key="9">
    <source>
        <dbReference type="EMBL" id="AXE40186.1"/>
    </source>
</evidence>
<dbReference type="SUPFAM" id="SSF161098">
    <property type="entry name" value="MetI-like"/>
    <property type="match status" value="1"/>
</dbReference>
<dbReference type="EMBL" id="CP025198">
    <property type="protein sequence ID" value="AXE40186.1"/>
    <property type="molecule type" value="Genomic_DNA"/>
</dbReference>
<gene>
    <name evidence="9" type="primary">gsiD_2</name>
    <name evidence="9" type="ORF">JS278_03052</name>
</gene>
<keyword evidence="3" id="KW-1003">Cell membrane</keyword>
<dbReference type="GO" id="GO:0055085">
    <property type="term" value="P:transmembrane transport"/>
    <property type="evidence" value="ECO:0007669"/>
    <property type="project" value="InterPro"/>
</dbReference>
<dbReference type="InterPro" id="IPR050366">
    <property type="entry name" value="BP-dependent_transpt_permease"/>
</dbReference>
<dbReference type="PANTHER" id="PTHR43386:SF25">
    <property type="entry name" value="PEPTIDE ABC TRANSPORTER PERMEASE PROTEIN"/>
    <property type="match status" value="1"/>
</dbReference>
<evidence type="ECO:0000256" key="2">
    <source>
        <dbReference type="ARBA" id="ARBA00022448"/>
    </source>
</evidence>